<dbReference type="AlphaFoldDB" id="K0ILG4"/>
<gene>
    <name evidence="1" type="ordered locus">Ngar_c25550</name>
</gene>
<dbReference type="InParanoid" id="K0ILG4"/>
<accession>K0ILG4</accession>
<dbReference type="STRING" id="1237085.Ngar_c25550"/>
<evidence type="ECO:0000313" key="2">
    <source>
        <dbReference type="Proteomes" id="UP000008037"/>
    </source>
</evidence>
<dbReference type="BioCyc" id="CNIT1237085:G1324-2554-MONOMER"/>
<name>K0ILG4_NITGG</name>
<organism evidence="1 2">
    <name type="scientific">Nitrososphaera gargensis (strain Ga9.2)</name>
    <dbReference type="NCBI Taxonomy" id="1237085"/>
    <lineage>
        <taxon>Archaea</taxon>
        <taxon>Nitrososphaerota</taxon>
        <taxon>Nitrososphaeria</taxon>
        <taxon>Nitrososphaerales</taxon>
        <taxon>Nitrososphaeraceae</taxon>
        <taxon>Nitrososphaera</taxon>
    </lineage>
</organism>
<dbReference type="InterPro" id="IPR054383">
    <property type="entry name" value="PspAB-like"/>
</dbReference>
<keyword evidence="2" id="KW-1185">Reference proteome</keyword>
<evidence type="ECO:0000313" key="1">
    <source>
        <dbReference type="EMBL" id="AFU59477.1"/>
    </source>
</evidence>
<dbReference type="EMBL" id="CP002408">
    <property type="protein sequence ID" value="AFU59477.1"/>
    <property type="molecule type" value="Genomic_DNA"/>
</dbReference>
<sequence length="199" mass="23183">MSFFKRIRDNIINSKRLSKADSEILFSISSIHVTLEVKLGLKVTGRCALTFKTVSGTFFYEMEQDIRRFLSSLQPEFDLAFRTVTDSYGYMWVVFEGKRIEDLLAGLTATGDIVEERGFSDQLLAAVFEFANERHGGQQQYLIYNYRRNNFYPFVPTGNKTRNIEQEMKMMSAIGEEMPFEKDMTLWYPLWDLPLRSQG</sequence>
<reference evidence="1 2" key="1">
    <citation type="journal article" date="2012" name="Environ. Microbiol.">
        <title>The genome of the ammonia-oxidizing Candidatus Nitrososphaera gargensis: insights into metabolic versatility and environmental adaptations.</title>
        <authorList>
            <person name="Spang A."/>
            <person name="Poehlein A."/>
            <person name="Offre P."/>
            <person name="Zumbragel S."/>
            <person name="Haider S."/>
            <person name="Rychlik N."/>
            <person name="Nowka B."/>
            <person name="Schmeisser C."/>
            <person name="Lebedeva E.V."/>
            <person name="Rattei T."/>
            <person name="Bohm C."/>
            <person name="Schmid M."/>
            <person name="Galushko A."/>
            <person name="Hatzenpichler R."/>
            <person name="Weinmaier T."/>
            <person name="Daniel R."/>
            <person name="Schleper C."/>
            <person name="Spieck E."/>
            <person name="Streit W."/>
            <person name="Wagner M."/>
        </authorList>
    </citation>
    <scope>NUCLEOTIDE SEQUENCE [LARGE SCALE GENOMIC DNA]</scope>
    <source>
        <strain evidence="2">Ga9.2</strain>
    </source>
</reference>
<dbReference type="KEGG" id="nga:Ngar_c25550"/>
<protein>
    <submittedName>
        <fullName evidence="1">Uncharacterized protein</fullName>
    </submittedName>
</protein>
<dbReference type="Proteomes" id="UP000008037">
    <property type="component" value="Chromosome"/>
</dbReference>
<proteinExistence type="predicted"/>
<dbReference type="Pfam" id="PF22742">
    <property type="entry name" value="PspAB"/>
    <property type="match status" value="1"/>
</dbReference>
<dbReference type="HOGENOM" id="CLU_099871_0_0_2"/>